<evidence type="ECO:0000313" key="4">
    <source>
        <dbReference type="Proteomes" id="UP000247773"/>
    </source>
</evidence>
<dbReference type="Proteomes" id="UP000247773">
    <property type="component" value="Genome"/>
</dbReference>
<keyword evidence="1" id="KW-0520">NAD</keyword>
<keyword evidence="1" id="KW-0946">Virion</keyword>
<dbReference type="InterPro" id="IPR016225">
    <property type="entry name" value="Phage_T4_Alt-like"/>
</dbReference>
<dbReference type="InterPro" id="IPR003540">
    <property type="entry name" value="ADP-ribosyltransferase"/>
</dbReference>
<dbReference type="GO" id="GO:0106274">
    <property type="term" value="F:NAD+-protein-arginine ADP-ribosyltransferase activity"/>
    <property type="evidence" value="ECO:0007669"/>
    <property type="project" value="UniProtKB-UniRule"/>
</dbReference>
<feature type="chain" id="PRO_5042303512" description="NAD(+)--arginine ADP-ribosyltransferase" evidence="1">
    <location>
        <begin position="1"/>
        <end position="642"/>
    </location>
</feature>
<dbReference type="GO" id="GO:0044423">
    <property type="term" value="C:virion component"/>
    <property type="evidence" value="ECO:0007669"/>
    <property type="project" value="UniProtKB-UniRule"/>
</dbReference>
<dbReference type="SUPFAM" id="SSF56399">
    <property type="entry name" value="ADP-ribosylation"/>
    <property type="match status" value="1"/>
</dbReference>
<comment type="caution">
    <text evidence="1">Lacks conserved residue(s) required for the propagation of feature annotation.</text>
</comment>
<name>A0A2U7NBV9_9CAUD</name>
<dbReference type="GO" id="GO:0016779">
    <property type="term" value="F:nucleotidyltransferase activity"/>
    <property type="evidence" value="ECO:0007669"/>
    <property type="project" value="UniProtKB-KW"/>
</dbReference>
<dbReference type="PROSITE" id="PS51996">
    <property type="entry name" value="TR_MART"/>
    <property type="match status" value="1"/>
</dbReference>
<dbReference type="GO" id="GO:0005576">
    <property type="term" value="C:extracellular region"/>
    <property type="evidence" value="ECO:0007669"/>
    <property type="project" value="InterPro"/>
</dbReference>
<sequence length="642" mass="72832">MDQLICEIFDSESSKLYPTYSLNLKDVVPQLWGFKLPGNDELVARLVSYASKGDAIKKVKQGDKYAHLILMSLSKNGTPAELRGGLGSDPIGALNTIFETVYKTVLNNKMDAVLFRFPAKKMKGQEKTLQRIMERIVKQRSGGKFEVVEEMYNYTAKHAYILIKRKVSDLESIKDIPGINHEEYTKVESKVGDVYVKTSTGEKVSKDEAIAGSIAVVEEKRTDRSVIARTKISRDSIMTFMYGHPDSDNLSRVAFSNYTALRETSGNFIFSAKSEPVFEEIKKFNNTADIAKYFESYSDGEETYLFRSIKSILEQVKNEPNNQQLKEVIGSHTTKIIDEIRLATSKPNKSTLDLLLNVSEILNKSYNELVEYDEKFISVGIRIKSYLLYHVSDIIQARNKEFMDYISRSYLDGMTKEEKDAISSYCGSYFRVINKGLLGKNPLIGKEYSITNKLDSAFSKGVKLPKETVLYRAGLVDGQVFSKMLETKTAYFPNFVSTSLSPFVFGDNHASIVSSPEIDVNEYEENNKSLSLTYIIRNADKVKVIVPGQLSRYKVEAEVILPRGTVLKINKVYKSTTQMGQYMIDCDYVQGDYLEEQTQSVGRFSDFINESFKNNIANEIYDKQMQFLADIINPELPEKFVI</sequence>
<keyword evidence="1" id="KW-0328">Glycosyltransferase</keyword>
<dbReference type="Pfam" id="PF03496">
    <property type="entry name" value="ADPrib_exo_Tox"/>
    <property type="match status" value="1"/>
</dbReference>
<protein>
    <recommendedName>
        <fullName evidence="1">NAD(+)--arginine ADP-ribosyltransferase</fullName>
        <ecNumber evidence="1">2.4.2.31</ecNumber>
    </recommendedName>
</protein>
<proteinExistence type="inferred from homology"/>
<comment type="subcellular location">
    <subcellularLocation>
        <location evidence="1">Virion</location>
    </subcellularLocation>
    <text evidence="1">About 25-50 copies per virion. This protein is injected into the bacterial cell along with the viral DNA.</text>
</comment>
<dbReference type="EMBL" id="KY971610">
    <property type="protein sequence ID" value="ASD52109.1"/>
    <property type="molecule type" value="Genomic_DNA"/>
</dbReference>
<keyword evidence="1" id="KW-0548">Nucleotidyltransferase</keyword>
<keyword evidence="1" id="KW-0808">Transferase</keyword>
<comment type="function">
    <text evidence="1">ADP-ribosyltransferase that efficiently ADP-ribosylates one of the two alpha subunits of host RNA polymerase RPOA on an arginine located in the C-terminal region. ADP-ribosylation of RPOA alpha subunit enhances the transcription of viral early genes. Also ribosylates RPOA subunits beta, beta' and sigma 70 and performs an autoribosylation reaction.</text>
</comment>
<comment type="similarity">
    <text evidence="1">Belongs to the Tevenvirinae NAD(+)--arginine ADP-ribosyltransferase family.</text>
</comment>
<gene>
    <name evidence="3" type="ORF">PspYZU05_157</name>
</gene>
<keyword evidence="4" id="KW-1185">Reference proteome</keyword>
<dbReference type="GO" id="GO:0046782">
    <property type="term" value="P:regulation of viral transcription"/>
    <property type="evidence" value="ECO:0007669"/>
    <property type="project" value="UniProtKB-UniRule"/>
</dbReference>
<dbReference type="HAMAP" id="MF_04139">
    <property type="entry name" value="ALT_T4"/>
    <property type="match status" value="1"/>
</dbReference>
<dbReference type="EC" id="2.4.2.31" evidence="1"/>
<accession>A0A2U7NBV9</accession>
<evidence type="ECO:0000259" key="2">
    <source>
        <dbReference type="Pfam" id="PF03496"/>
    </source>
</evidence>
<evidence type="ECO:0000256" key="1">
    <source>
        <dbReference type="HAMAP-Rule" id="MF_04139"/>
    </source>
</evidence>
<feature type="domain" description="ADP ribosyltransferase" evidence="2">
    <location>
        <begin position="410"/>
        <end position="585"/>
    </location>
</feature>
<dbReference type="Gene3D" id="3.90.176.10">
    <property type="entry name" value="Toxin ADP-ribosyltransferase, Chain A, domain 1"/>
    <property type="match status" value="1"/>
</dbReference>
<reference evidence="3 4" key="1">
    <citation type="submission" date="2017-04" db="EMBL/GenBank/DDBJ databases">
        <title>Isolation of lytic bacteriophages infecting Pseudomonas strains for biocontrol of fish and shrimp spoilage during chilled storage.</title>
        <authorList>
            <person name="Yang Z."/>
            <person name="Tao X."/>
            <person name="Gao L."/>
            <person name="Rao S."/>
        </authorList>
    </citation>
    <scope>NUCLEOTIDE SEQUENCE [LARGE SCALE GENOMIC DNA]</scope>
</reference>
<organism evidence="3 4">
    <name type="scientific">Pseudomonas phage PspYZU05</name>
    <dbReference type="NCBI Taxonomy" id="1983556"/>
    <lineage>
        <taxon>Viruses</taxon>
        <taxon>Duplodnaviria</taxon>
        <taxon>Heunggongvirae</taxon>
        <taxon>Uroviricota</taxon>
        <taxon>Caudoviricetes</taxon>
        <taxon>Pantevenvirales</taxon>
        <taxon>Straboviridae</taxon>
        <taxon>Jiangsuvirus</taxon>
        <taxon>Jiangsuvirus pspyzu05</taxon>
    </lineage>
</organism>
<comment type="catalytic activity">
    <reaction evidence="1">
        <text>L-arginyl-[protein] + NAD(+) = N(omega)-(ADP-D-ribosyl)-L-arginyl-[protein] + nicotinamide + H(+)</text>
        <dbReference type="Rhea" id="RHEA:19149"/>
        <dbReference type="Rhea" id="RHEA-COMP:10532"/>
        <dbReference type="Rhea" id="RHEA-COMP:15087"/>
        <dbReference type="ChEBI" id="CHEBI:15378"/>
        <dbReference type="ChEBI" id="CHEBI:17154"/>
        <dbReference type="ChEBI" id="CHEBI:29965"/>
        <dbReference type="ChEBI" id="CHEBI:57540"/>
        <dbReference type="ChEBI" id="CHEBI:142554"/>
        <dbReference type="EC" id="2.4.2.31"/>
    </reaction>
</comment>
<feature type="active site" evidence="1">
    <location>
        <position position="558"/>
    </location>
</feature>
<evidence type="ECO:0000313" key="3">
    <source>
        <dbReference type="EMBL" id="ASD52109.1"/>
    </source>
</evidence>